<dbReference type="EMBL" id="KB445803">
    <property type="protein sequence ID" value="EMD34229.1"/>
    <property type="molecule type" value="Genomic_DNA"/>
</dbReference>
<protein>
    <recommendedName>
        <fullName evidence="4">BTB domain-containing protein</fullName>
    </recommendedName>
</protein>
<dbReference type="Gene3D" id="3.30.710.10">
    <property type="entry name" value="Potassium Channel Kv1.1, Chain A"/>
    <property type="match status" value="1"/>
</dbReference>
<name>M2PEC8_CERS8</name>
<dbReference type="OrthoDB" id="3036049at2759"/>
<evidence type="ECO:0000313" key="2">
    <source>
        <dbReference type="EMBL" id="EMD34229.1"/>
    </source>
</evidence>
<dbReference type="AlphaFoldDB" id="M2PEC8"/>
<reference evidence="2 3" key="1">
    <citation type="journal article" date="2012" name="Proc. Natl. Acad. Sci. U.S.A.">
        <title>Comparative genomics of Ceriporiopsis subvermispora and Phanerochaete chrysosporium provide insight into selective ligninolysis.</title>
        <authorList>
            <person name="Fernandez-Fueyo E."/>
            <person name="Ruiz-Duenas F.J."/>
            <person name="Ferreira P."/>
            <person name="Floudas D."/>
            <person name="Hibbett D.S."/>
            <person name="Canessa P."/>
            <person name="Larrondo L.F."/>
            <person name="James T.Y."/>
            <person name="Seelenfreund D."/>
            <person name="Lobos S."/>
            <person name="Polanco R."/>
            <person name="Tello M."/>
            <person name="Honda Y."/>
            <person name="Watanabe T."/>
            <person name="Watanabe T."/>
            <person name="Ryu J.S."/>
            <person name="Kubicek C.P."/>
            <person name="Schmoll M."/>
            <person name="Gaskell J."/>
            <person name="Hammel K.E."/>
            <person name="St John F.J."/>
            <person name="Vanden Wymelenberg A."/>
            <person name="Sabat G."/>
            <person name="Splinter BonDurant S."/>
            <person name="Syed K."/>
            <person name="Yadav J.S."/>
            <person name="Doddapaneni H."/>
            <person name="Subramanian V."/>
            <person name="Lavin J.L."/>
            <person name="Oguiza J.A."/>
            <person name="Perez G."/>
            <person name="Pisabarro A.G."/>
            <person name="Ramirez L."/>
            <person name="Santoyo F."/>
            <person name="Master E."/>
            <person name="Coutinho P.M."/>
            <person name="Henrissat B."/>
            <person name="Lombard V."/>
            <person name="Magnuson J.K."/>
            <person name="Kuees U."/>
            <person name="Hori C."/>
            <person name="Igarashi K."/>
            <person name="Samejima M."/>
            <person name="Held B.W."/>
            <person name="Barry K.W."/>
            <person name="LaButti K.M."/>
            <person name="Lapidus A."/>
            <person name="Lindquist E.A."/>
            <person name="Lucas S.M."/>
            <person name="Riley R."/>
            <person name="Salamov A.A."/>
            <person name="Hoffmeister D."/>
            <person name="Schwenk D."/>
            <person name="Hadar Y."/>
            <person name="Yarden O."/>
            <person name="de Vries R.P."/>
            <person name="Wiebenga A."/>
            <person name="Stenlid J."/>
            <person name="Eastwood D."/>
            <person name="Grigoriev I.V."/>
            <person name="Berka R.M."/>
            <person name="Blanchette R.A."/>
            <person name="Kersten P."/>
            <person name="Martinez A.T."/>
            <person name="Vicuna R."/>
            <person name="Cullen D."/>
        </authorList>
    </citation>
    <scope>NUCLEOTIDE SEQUENCE [LARGE SCALE GENOMIC DNA]</scope>
    <source>
        <strain evidence="2 3">B</strain>
    </source>
</reference>
<evidence type="ECO:0000256" key="1">
    <source>
        <dbReference type="SAM" id="MobiDB-lite"/>
    </source>
</evidence>
<evidence type="ECO:0008006" key="4">
    <source>
        <dbReference type="Google" id="ProtNLM"/>
    </source>
</evidence>
<evidence type="ECO:0000313" key="3">
    <source>
        <dbReference type="Proteomes" id="UP000016930"/>
    </source>
</evidence>
<organism evidence="2 3">
    <name type="scientific">Ceriporiopsis subvermispora (strain B)</name>
    <name type="common">White-rot fungus</name>
    <name type="synonym">Gelatoporia subvermispora</name>
    <dbReference type="NCBI Taxonomy" id="914234"/>
    <lineage>
        <taxon>Eukaryota</taxon>
        <taxon>Fungi</taxon>
        <taxon>Dikarya</taxon>
        <taxon>Basidiomycota</taxon>
        <taxon>Agaricomycotina</taxon>
        <taxon>Agaricomycetes</taxon>
        <taxon>Polyporales</taxon>
        <taxon>Gelatoporiaceae</taxon>
        <taxon>Gelatoporia</taxon>
    </lineage>
</organism>
<dbReference type="STRING" id="914234.M2PEC8"/>
<dbReference type="HOGENOM" id="CLU_033082_3_0_1"/>
<feature type="region of interest" description="Disordered" evidence="1">
    <location>
        <begin position="284"/>
        <end position="315"/>
    </location>
</feature>
<gene>
    <name evidence="2" type="ORF">CERSUDRAFT_125434</name>
</gene>
<sequence length="315" mass="35491">MAEPSQTSVKRRRDEMSNVLQYDFQRCTELWYSDGNVILVAGSTGFRVYRGLLARQSQAFNDMFLVPQPADSEQIEGCPVVRLSDDTSDLIHAFRALFGGVNYFSRDERTPIEIIAALARVTHKYGMQSLREQVLNQLKMTFPIQLPDAFTTFKDHLERSPILMNEADVIVVINLARLIEAPSLLPLAFYGCCQLQDKLITGVTCGGRLEELSQNELLTCIRGKDQLVKAREAGIQRMLQTTPEHHNVRLSSLPADAVGSCSRFLVDIHRSDIGPLQTVRRLSVRSAPPREDGPEERLEVPPRAVRPSDRRMASR</sequence>
<proteinExistence type="predicted"/>
<feature type="compositionally biased region" description="Basic and acidic residues" evidence="1">
    <location>
        <begin position="288"/>
        <end position="315"/>
    </location>
</feature>
<dbReference type="Proteomes" id="UP000016930">
    <property type="component" value="Unassembled WGS sequence"/>
</dbReference>
<accession>M2PEC8</accession>
<dbReference type="InterPro" id="IPR011333">
    <property type="entry name" value="SKP1/BTB/POZ_sf"/>
</dbReference>
<keyword evidence="3" id="KW-1185">Reference proteome</keyword>